<keyword evidence="2" id="KW-0963">Cytoplasm</keyword>
<evidence type="ECO:0000256" key="7">
    <source>
        <dbReference type="ARBA" id="ARBA00023273"/>
    </source>
</evidence>
<dbReference type="AlphaFoldDB" id="A0A7S1AU14"/>
<name>A0A7S1AU14_NOCSC</name>
<evidence type="ECO:0000313" key="11">
    <source>
        <dbReference type="EMBL" id="CAD8864408.1"/>
    </source>
</evidence>
<comment type="similarity">
    <text evidence="9">Belongs to the flagellar radial spoke RSP9 family.</text>
</comment>
<evidence type="ECO:0000256" key="4">
    <source>
        <dbReference type="ARBA" id="ARBA00022846"/>
    </source>
</evidence>
<keyword evidence="7" id="KW-0966">Cell projection</keyword>
<keyword evidence="3" id="KW-0970">Cilium biogenesis/degradation</keyword>
<proteinExistence type="inferred from homology"/>
<gene>
    <name evidence="11" type="ORF">NSCI0253_LOCUS38763</name>
</gene>
<dbReference type="PANTHER" id="PTHR22069:SF0">
    <property type="entry name" value="RADIAL SPOKE HEAD PROTEIN 9 HOMOLOG"/>
    <property type="match status" value="1"/>
</dbReference>
<accession>A0A7S1AU14</accession>
<evidence type="ECO:0000256" key="2">
    <source>
        <dbReference type="ARBA" id="ARBA00022490"/>
    </source>
</evidence>
<evidence type="ECO:0000256" key="3">
    <source>
        <dbReference type="ARBA" id="ARBA00022794"/>
    </source>
</evidence>
<evidence type="ECO:0000256" key="9">
    <source>
        <dbReference type="ARBA" id="ARBA00038319"/>
    </source>
</evidence>
<dbReference type="PANTHER" id="PTHR22069">
    <property type="entry name" value="MITOCHONDRIAL RIBOSOMAL PROTEIN S18"/>
    <property type="match status" value="1"/>
</dbReference>
<reference evidence="11" key="1">
    <citation type="submission" date="2021-01" db="EMBL/GenBank/DDBJ databases">
        <authorList>
            <person name="Corre E."/>
            <person name="Pelletier E."/>
            <person name="Niang G."/>
            <person name="Scheremetjew M."/>
            <person name="Finn R."/>
            <person name="Kale V."/>
            <person name="Holt S."/>
            <person name="Cochrane G."/>
            <person name="Meng A."/>
            <person name="Brown T."/>
            <person name="Cohen L."/>
        </authorList>
    </citation>
    <scope>NUCLEOTIDE SEQUENCE</scope>
</reference>
<dbReference type="GO" id="GO:0035082">
    <property type="term" value="P:axoneme assembly"/>
    <property type="evidence" value="ECO:0007669"/>
    <property type="project" value="InterPro"/>
</dbReference>
<evidence type="ECO:0000256" key="1">
    <source>
        <dbReference type="ARBA" id="ARBA00004611"/>
    </source>
</evidence>
<comment type="subcellular location">
    <subcellularLocation>
        <location evidence="8">Cell projection</location>
        <location evidence="8">Kinocilium</location>
    </subcellularLocation>
    <subcellularLocation>
        <location evidence="1">Cytoplasm</location>
        <location evidence="1">Cytoskeleton</location>
        <location evidence="1">Flagellum axoneme</location>
    </subcellularLocation>
</comment>
<dbReference type="GO" id="GO:0005930">
    <property type="term" value="C:axoneme"/>
    <property type="evidence" value="ECO:0007669"/>
    <property type="project" value="TreeGrafter"/>
</dbReference>
<keyword evidence="4" id="KW-0282">Flagellum</keyword>
<dbReference type="GO" id="GO:0060294">
    <property type="term" value="P:cilium movement involved in cell motility"/>
    <property type="evidence" value="ECO:0007669"/>
    <property type="project" value="TreeGrafter"/>
</dbReference>
<keyword evidence="6" id="KW-0206">Cytoskeleton</keyword>
<keyword evidence="5" id="KW-0969">Cilium</keyword>
<evidence type="ECO:0000256" key="10">
    <source>
        <dbReference type="ARBA" id="ARBA00041080"/>
    </source>
</evidence>
<evidence type="ECO:0000256" key="5">
    <source>
        <dbReference type="ARBA" id="ARBA00023069"/>
    </source>
</evidence>
<dbReference type="EMBL" id="HBFQ01054533">
    <property type="protein sequence ID" value="CAD8864408.1"/>
    <property type="molecule type" value="Transcribed_RNA"/>
</dbReference>
<sequence>MVELCDLEFGLHAASSGCTLNCHEVTGVQTGLMTLRRETSSDLYFWGKMFGVKADYYIAYGLEDSKFEFPSKSFFCAGGNFQFRALESVTEEVAGRVIELNLLKPFTGILSTTLDAQEEGVLDADTNAHVPLLTESHRLAQVVQEIDFDTAVVPKGAHALNEAHVVVPSSSFRGLATADATSINHYVHFRPPASIARLRALAQSDAVFYNNFLDSLQDDVPKGCWAVREDACMVKLRSLSWPGFTAFHVPCTTRFGGLYFGYGQKNRDLAFIL</sequence>
<evidence type="ECO:0000256" key="6">
    <source>
        <dbReference type="ARBA" id="ARBA00023212"/>
    </source>
</evidence>
<organism evidence="11">
    <name type="scientific">Noctiluca scintillans</name>
    <name type="common">Sea sparkle</name>
    <name type="synonym">Red tide dinoflagellate</name>
    <dbReference type="NCBI Taxonomy" id="2966"/>
    <lineage>
        <taxon>Eukaryota</taxon>
        <taxon>Sar</taxon>
        <taxon>Alveolata</taxon>
        <taxon>Dinophyceae</taxon>
        <taxon>Noctilucales</taxon>
        <taxon>Noctilucaceae</taxon>
        <taxon>Noctiluca</taxon>
    </lineage>
</organism>
<dbReference type="GO" id="GO:0044458">
    <property type="term" value="P:motile cilium assembly"/>
    <property type="evidence" value="ECO:0007669"/>
    <property type="project" value="TreeGrafter"/>
</dbReference>
<protein>
    <recommendedName>
        <fullName evidence="10">Radial spoke head protein 9 homolog</fullName>
    </recommendedName>
</protein>
<dbReference type="InterPro" id="IPR055316">
    <property type="entry name" value="RSP9"/>
</dbReference>
<evidence type="ECO:0000256" key="8">
    <source>
        <dbReference type="ARBA" id="ARBA00037822"/>
    </source>
</evidence>